<feature type="region of interest" description="Disordered" evidence="1">
    <location>
        <begin position="59"/>
        <end position="97"/>
    </location>
</feature>
<evidence type="ECO:0000256" key="1">
    <source>
        <dbReference type="SAM" id="MobiDB-lite"/>
    </source>
</evidence>
<gene>
    <name evidence="2" type="ORF">RCL2_000591500</name>
</gene>
<comment type="caution">
    <text evidence="2">The sequence shown here is derived from an EMBL/GenBank/DDBJ whole genome shotgun (WGS) entry which is preliminary data.</text>
</comment>
<proteinExistence type="predicted"/>
<protein>
    <submittedName>
        <fullName evidence="2">Uncharacterized protein</fullName>
    </submittedName>
</protein>
<name>A0A8H3L3A8_9GLOM</name>
<dbReference type="AlphaFoldDB" id="A0A8H3L3A8"/>
<sequence length="97" mass="11309">MRNIEEASDLTVVNLITELQLHVSIKNRKELLPSILVNWSFDNIKYIDFLTKNNKLEDMASEETEEEIPKPKSIKTKKKDTAINRIPKENKLGEKEK</sequence>
<evidence type="ECO:0000313" key="3">
    <source>
        <dbReference type="Proteomes" id="UP000615446"/>
    </source>
</evidence>
<dbReference type="Proteomes" id="UP000615446">
    <property type="component" value="Unassembled WGS sequence"/>
</dbReference>
<organism evidence="2 3">
    <name type="scientific">Rhizophagus clarus</name>
    <dbReference type="NCBI Taxonomy" id="94130"/>
    <lineage>
        <taxon>Eukaryota</taxon>
        <taxon>Fungi</taxon>
        <taxon>Fungi incertae sedis</taxon>
        <taxon>Mucoromycota</taxon>
        <taxon>Glomeromycotina</taxon>
        <taxon>Glomeromycetes</taxon>
        <taxon>Glomerales</taxon>
        <taxon>Glomeraceae</taxon>
        <taxon>Rhizophagus</taxon>
    </lineage>
</organism>
<accession>A0A8H3L3A8</accession>
<dbReference type="EMBL" id="BLAL01000040">
    <property type="protein sequence ID" value="GES78598.1"/>
    <property type="molecule type" value="Genomic_DNA"/>
</dbReference>
<feature type="compositionally biased region" description="Basic and acidic residues" evidence="1">
    <location>
        <begin position="79"/>
        <end position="97"/>
    </location>
</feature>
<reference evidence="2" key="1">
    <citation type="submission" date="2019-10" db="EMBL/GenBank/DDBJ databases">
        <title>Conservation and host-specific expression of non-tandemly repeated heterogenous ribosome RNA gene in arbuscular mycorrhizal fungi.</title>
        <authorList>
            <person name="Maeda T."/>
            <person name="Kobayashi Y."/>
            <person name="Nakagawa T."/>
            <person name="Ezawa T."/>
            <person name="Yamaguchi K."/>
            <person name="Bino T."/>
            <person name="Nishimoto Y."/>
            <person name="Shigenobu S."/>
            <person name="Kawaguchi M."/>
        </authorList>
    </citation>
    <scope>NUCLEOTIDE SEQUENCE</scope>
    <source>
        <strain evidence="2">HR1</strain>
    </source>
</reference>
<evidence type="ECO:0000313" key="2">
    <source>
        <dbReference type="EMBL" id="GES78598.1"/>
    </source>
</evidence>
<dbReference type="OrthoDB" id="2483911at2759"/>